<evidence type="ECO:0000313" key="2">
    <source>
        <dbReference type="EMBL" id="CAD9130639.1"/>
    </source>
</evidence>
<organism evidence="2">
    <name type="scientific">Alexandrium catenella</name>
    <name type="common">Red tide dinoflagellate</name>
    <name type="synonym">Gonyaulax catenella</name>
    <dbReference type="NCBI Taxonomy" id="2925"/>
    <lineage>
        <taxon>Eukaryota</taxon>
        <taxon>Sar</taxon>
        <taxon>Alveolata</taxon>
        <taxon>Dinophyceae</taxon>
        <taxon>Gonyaulacales</taxon>
        <taxon>Pyrocystaceae</taxon>
        <taxon>Alexandrium</taxon>
    </lineage>
</organism>
<evidence type="ECO:0000256" key="1">
    <source>
        <dbReference type="SAM" id="Phobius"/>
    </source>
</evidence>
<proteinExistence type="predicted"/>
<keyword evidence="1" id="KW-0812">Transmembrane</keyword>
<protein>
    <submittedName>
        <fullName evidence="2">Uncharacterized protein</fullName>
    </submittedName>
</protein>
<dbReference type="AlphaFoldDB" id="A0A7S1MGA4"/>
<dbReference type="InterPro" id="IPR008496">
    <property type="entry name" value="TMEM222/RTE1"/>
</dbReference>
<reference evidence="2" key="1">
    <citation type="submission" date="2021-01" db="EMBL/GenBank/DDBJ databases">
        <authorList>
            <person name="Corre E."/>
            <person name="Pelletier E."/>
            <person name="Niang G."/>
            <person name="Scheremetjew M."/>
            <person name="Finn R."/>
            <person name="Kale V."/>
            <person name="Holt S."/>
            <person name="Cochrane G."/>
            <person name="Meng A."/>
            <person name="Brown T."/>
            <person name="Cohen L."/>
        </authorList>
    </citation>
    <scope>NUCLEOTIDE SEQUENCE</scope>
    <source>
        <strain evidence="2">OF101</strain>
    </source>
</reference>
<dbReference type="PANTHER" id="PTHR20921:SF0">
    <property type="entry name" value="TRANSMEMBRANE PROTEIN 222"/>
    <property type="match status" value="1"/>
</dbReference>
<sequence length="200" mass="21664">MAAASPGHFVMGSRQSGLDEVEIEAGQGDGSRISVDDDCWPHCIVWTWIPGCTQCTAGVVGHTGIGTSAGQLWEFLGDGASRGPQGGGLGFGPVMRYLPLNPRLVRRGTWDEGIQTTIKKWRGRMHGACVSNCHSFVADCLHEMRYAGVPCWNWLTYLIAVWMWVFGRFANVARFLYFAVPILGLALVVVGFTSLGKGAS</sequence>
<feature type="transmembrane region" description="Helical" evidence="1">
    <location>
        <begin position="151"/>
        <end position="169"/>
    </location>
</feature>
<dbReference type="PANTHER" id="PTHR20921">
    <property type="entry name" value="TRANSMEMBRANE PROTEIN 222"/>
    <property type="match status" value="1"/>
</dbReference>
<accession>A0A7S1MGA4</accession>
<name>A0A7S1MGA4_ALECA</name>
<dbReference type="Pfam" id="PF05608">
    <property type="entry name" value="RTE1"/>
    <property type="match status" value="2"/>
</dbReference>
<gene>
    <name evidence="2" type="ORF">ACAT0790_LOCUS21954</name>
</gene>
<keyword evidence="1" id="KW-1133">Transmembrane helix</keyword>
<dbReference type="EMBL" id="HBGE01036314">
    <property type="protein sequence ID" value="CAD9130639.1"/>
    <property type="molecule type" value="Transcribed_RNA"/>
</dbReference>
<feature type="transmembrane region" description="Helical" evidence="1">
    <location>
        <begin position="175"/>
        <end position="195"/>
    </location>
</feature>
<keyword evidence="1" id="KW-0472">Membrane</keyword>